<dbReference type="PANTHER" id="PTHR19446">
    <property type="entry name" value="REVERSE TRANSCRIPTASES"/>
    <property type="match status" value="1"/>
</dbReference>
<reference evidence="2" key="1">
    <citation type="journal article" date="2023" name="Plant J.">
        <title>Genome sequences and population genomics provide insights into the demographic history, inbreeding, and mutation load of two 'living fossil' tree species of Dipteronia.</title>
        <authorList>
            <person name="Feng Y."/>
            <person name="Comes H.P."/>
            <person name="Chen J."/>
            <person name="Zhu S."/>
            <person name="Lu R."/>
            <person name="Zhang X."/>
            <person name="Li P."/>
            <person name="Qiu J."/>
            <person name="Olsen K.M."/>
            <person name="Qiu Y."/>
        </authorList>
    </citation>
    <scope>NUCLEOTIDE SEQUENCE</scope>
    <source>
        <strain evidence="2">KIB01</strain>
    </source>
</reference>
<proteinExistence type="predicted"/>
<sequence length="426" mass="48019">MNLVHEVWSIPSIGLPLQVVISKLKNLKKALKSWNCEVFSDLNSNISRKSTKLRFVHSQMSDLGCPEEHFLTESCIHHDLDVLLRRQKCFFRDRSIVKWDRHIEDCIALTSDCISVLHKKCYGGNMAMKIAIQKAFDTLDWKFLCRVLKAFGFSQTFMDWIVSILGSSRLYSLINGSPTSYFSYSRGVRQGYPLSPFLFGIAEDFLRRLLSRMVESDQLLHISSLRGFSAPTQLLYTDDVLVFCRGTIKNLKSVMLAFRVYGSISGQLVNWRGKPRKVILMLIADKILSKFAKWKGKSLSLCRVALSLVWRSVYDANNLGIGCIRNCVDDLLILHRFGFYGRPGKAPVIKSVVWSPPAPGWIKVNTYGVALGSLGVGGCGGVFRTCRSFVKACFAVPLGQVFAFEAELLTASLAINYAYNLGWHRI</sequence>
<dbReference type="Proteomes" id="UP001280121">
    <property type="component" value="Unassembled WGS sequence"/>
</dbReference>
<protein>
    <recommendedName>
        <fullName evidence="1">Reverse transcriptase domain-containing protein</fullName>
    </recommendedName>
</protein>
<dbReference type="InterPro" id="IPR043502">
    <property type="entry name" value="DNA/RNA_pol_sf"/>
</dbReference>
<feature type="domain" description="Reverse transcriptase" evidence="1">
    <location>
        <begin position="1"/>
        <end position="299"/>
    </location>
</feature>
<gene>
    <name evidence="2" type="ORF">Ddye_024549</name>
</gene>
<keyword evidence="3" id="KW-1185">Reference proteome</keyword>
<dbReference type="AlphaFoldDB" id="A0AAD9TVL8"/>
<evidence type="ECO:0000313" key="3">
    <source>
        <dbReference type="Proteomes" id="UP001280121"/>
    </source>
</evidence>
<organism evidence="2 3">
    <name type="scientific">Dipteronia dyeriana</name>
    <dbReference type="NCBI Taxonomy" id="168575"/>
    <lineage>
        <taxon>Eukaryota</taxon>
        <taxon>Viridiplantae</taxon>
        <taxon>Streptophyta</taxon>
        <taxon>Embryophyta</taxon>
        <taxon>Tracheophyta</taxon>
        <taxon>Spermatophyta</taxon>
        <taxon>Magnoliopsida</taxon>
        <taxon>eudicotyledons</taxon>
        <taxon>Gunneridae</taxon>
        <taxon>Pentapetalae</taxon>
        <taxon>rosids</taxon>
        <taxon>malvids</taxon>
        <taxon>Sapindales</taxon>
        <taxon>Sapindaceae</taxon>
        <taxon>Hippocastanoideae</taxon>
        <taxon>Acereae</taxon>
        <taxon>Dipteronia</taxon>
    </lineage>
</organism>
<name>A0AAD9TVL8_9ROSI</name>
<dbReference type="EMBL" id="JANJYI010000007">
    <property type="protein sequence ID" value="KAK2642786.1"/>
    <property type="molecule type" value="Genomic_DNA"/>
</dbReference>
<dbReference type="InterPro" id="IPR000477">
    <property type="entry name" value="RT_dom"/>
</dbReference>
<accession>A0AAD9TVL8</accession>
<dbReference type="PROSITE" id="PS50878">
    <property type="entry name" value="RT_POL"/>
    <property type="match status" value="1"/>
</dbReference>
<comment type="caution">
    <text evidence="2">The sequence shown here is derived from an EMBL/GenBank/DDBJ whole genome shotgun (WGS) entry which is preliminary data.</text>
</comment>
<dbReference type="SUPFAM" id="SSF56672">
    <property type="entry name" value="DNA/RNA polymerases"/>
    <property type="match status" value="1"/>
</dbReference>
<evidence type="ECO:0000313" key="2">
    <source>
        <dbReference type="EMBL" id="KAK2642786.1"/>
    </source>
</evidence>
<dbReference type="Pfam" id="PF00078">
    <property type="entry name" value="RVT_1"/>
    <property type="match status" value="1"/>
</dbReference>
<evidence type="ECO:0000259" key="1">
    <source>
        <dbReference type="PROSITE" id="PS50878"/>
    </source>
</evidence>